<proteinExistence type="predicted"/>
<dbReference type="Gene3D" id="3.40.1350.10">
    <property type="match status" value="1"/>
</dbReference>
<dbReference type="Pfam" id="PF01939">
    <property type="entry name" value="NucS_C"/>
    <property type="match status" value="1"/>
</dbReference>
<organism evidence="2 3">
    <name type="scientific">Priestia megaterium</name>
    <name type="common">Bacillus megaterium</name>
    <dbReference type="NCBI Taxonomy" id="1404"/>
    <lineage>
        <taxon>Bacteria</taxon>
        <taxon>Bacillati</taxon>
        <taxon>Bacillota</taxon>
        <taxon>Bacilli</taxon>
        <taxon>Bacillales</taxon>
        <taxon>Bacillaceae</taxon>
        <taxon>Priestia</taxon>
    </lineage>
</organism>
<evidence type="ECO:0000313" key="2">
    <source>
        <dbReference type="EMBL" id="QIZ08509.1"/>
    </source>
</evidence>
<dbReference type="InterPro" id="IPR011856">
    <property type="entry name" value="tRNA_endonuc-like_dom_sf"/>
</dbReference>
<name>A0A6H1P4M2_PRIMG</name>
<dbReference type="EMBL" id="CP051128">
    <property type="protein sequence ID" value="QIZ08509.1"/>
    <property type="molecule type" value="Genomic_DNA"/>
</dbReference>
<sequence>MPIEVGVWKVNDGIKKISFSPIESERKLEDILVKDLSILSENLILIGRQIQTEFGKFIDMLAIDEEGNLHIIELKKHRAPREVVAQAIDYATWVQNLSYEQILNIYEDKNNRPLEEAFAEKFDDSLPDKLNDSHQITIVSAQLDSETERIINYLSNNFDVPINAVFFRYFEEGDQQFITRSWLLDPNEIEEKSSNTKVENKKEKWNKQDFVVNFEEKPHRKWEDAVNYGFISAGGGRWYSRTLNQLFIGARVFCMIPKKGYVGIGEVVETVKPIKEVKFKVGKEEKSVGDLVLKAQNMLHDIDDPEICEYVVKVEWLKHVPKEEAYWEKGLKANQNSAYKLRSQYTIEKVSEFFELETVDK</sequence>
<reference evidence="2 3" key="2">
    <citation type="submission" date="2020-04" db="EMBL/GenBank/DDBJ databases">
        <authorList>
            <person name="Fomenkov A."/>
            <person name="Anton B.P."/>
            <person name="Roberts R.J."/>
        </authorList>
    </citation>
    <scope>NUCLEOTIDE SEQUENCE [LARGE SCALE GENOMIC DNA]</scope>
    <source>
        <strain evidence="2 3">S2</strain>
    </source>
</reference>
<dbReference type="Proteomes" id="UP000501868">
    <property type="component" value="Chromosome"/>
</dbReference>
<dbReference type="GO" id="GO:0004519">
    <property type="term" value="F:endonuclease activity"/>
    <property type="evidence" value="ECO:0007669"/>
    <property type="project" value="InterPro"/>
</dbReference>
<dbReference type="AlphaFoldDB" id="A0A6H1P4M2"/>
<reference evidence="2 3" key="1">
    <citation type="submission" date="2020-04" db="EMBL/GenBank/DDBJ databases">
        <title>Genome-Wide Identification of 5-Methylcytosine Sites in Bacterial Genomes By High-Throughput Sequencing of MspJI Restriction Fragments.</title>
        <authorList>
            <person name="Wu V."/>
        </authorList>
    </citation>
    <scope>NUCLEOTIDE SEQUENCE [LARGE SCALE GENOMIC DNA]</scope>
    <source>
        <strain evidence="2 3">S2</strain>
    </source>
</reference>
<evidence type="ECO:0000259" key="1">
    <source>
        <dbReference type="Pfam" id="PF01939"/>
    </source>
</evidence>
<gene>
    <name evidence="2" type="ORF">HFZ78_18835</name>
</gene>
<feature type="domain" description="Endonuclease NucS C-terminal" evidence="1">
    <location>
        <begin position="25"/>
        <end position="96"/>
    </location>
</feature>
<accession>A0A6H1P4M2</accession>
<dbReference type="InterPro" id="IPR048301">
    <property type="entry name" value="NucS_C"/>
</dbReference>
<evidence type="ECO:0000313" key="3">
    <source>
        <dbReference type="Proteomes" id="UP000501868"/>
    </source>
</evidence>
<dbReference type="GO" id="GO:0003676">
    <property type="term" value="F:nucleic acid binding"/>
    <property type="evidence" value="ECO:0007669"/>
    <property type="project" value="InterPro"/>
</dbReference>
<protein>
    <submittedName>
        <fullName evidence="2">DUF91 domain-containing protein</fullName>
    </submittedName>
</protein>